<evidence type="ECO:0000256" key="5">
    <source>
        <dbReference type="ARBA" id="ARBA00023242"/>
    </source>
</evidence>
<dbReference type="FunFam" id="3.40.50.10480:FF:000003">
    <property type="entry name" value="Ribosome biogenesis protein BRX1"/>
    <property type="match status" value="1"/>
</dbReference>
<dbReference type="OrthoDB" id="1638493at2759"/>
<dbReference type="GO" id="GO:0000465">
    <property type="term" value="P:exonucleolytic trimming to generate mature 5'-end of 5.8S rRNA from tricistronic rRNA transcript (SSU-rRNA, 5.8S rRNA, LSU-rRNA)"/>
    <property type="evidence" value="ECO:0007669"/>
    <property type="project" value="EnsemblFungi"/>
</dbReference>
<protein>
    <submittedName>
        <fullName evidence="8">Brix-domain-containing protein</fullName>
    </submittedName>
</protein>
<evidence type="ECO:0000256" key="3">
    <source>
        <dbReference type="ARBA" id="ARBA00006369"/>
    </source>
</evidence>
<dbReference type="STRING" id="1754191.A0A1Y1UZ77"/>
<dbReference type="PROSITE" id="PS50833">
    <property type="entry name" value="BRIX"/>
    <property type="match status" value="1"/>
</dbReference>
<gene>
    <name evidence="8" type="ORF">BCR36DRAFT_335504</name>
</gene>
<dbReference type="GO" id="GO:0008097">
    <property type="term" value="F:5S rRNA binding"/>
    <property type="evidence" value="ECO:0007669"/>
    <property type="project" value="EnsemblFungi"/>
</dbReference>
<comment type="caution">
    <text evidence="8">The sequence shown here is derived from an EMBL/GenBank/DDBJ whole genome shotgun (WGS) entry which is preliminary data.</text>
</comment>
<dbReference type="PANTHER" id="PTHR13634">
    <property type="entry name" value="RIBOSOME BIOGENESIS PROTEIN BRIX"/>
    <property type="match status" value="1"/>
</dbReference>
<evidence type="ECO:0000313" key="9">
    <source>
        <dbReference type="Proteomes" id="UP000193719"/>
    </source>
</evidence>
<dbReference type="Pfam" id="PF04427">
    <property type="entry name" value="Brix"/>
    <property type="match status" value="1"/>
</dbReference>
<feature type="domain" description="Brix" evidence="7">
    <location>
        <begin position="77"/>
        <end position="274"/>
    </location>
</feature>
<dbReference type="PANTHER" id="PTHR13634:SF0">
    <property type="entry name" value="RIBOSOME BIOGENESIS PROTEIN BRX1 HOMOLOG"/>
    <property type="match status" value="1"/>
</dbReference>
<keyword evidence="9" id="KW-1185">Reference proteome</keyword>
<reference evidence="8 9" key="1">
    <citation type="submission" date="2016-08" db="EMBL/GenBank/DDBJ databases">
        <title>Genomes of anaerobic fungi encode conserved fungal cellulosomes for biomass hydrolysis.</title>
        <authorList>
            <consortium name="DOE Joint Genome Institute"/>
            <person name="Haitjema C.H."/>
            <person name="Gilmore S.P."/>
            <person name="Henske J.K."/>
            <person name="Solomon K.V."/>
            <person name="De Groot R."/>
            <person name="Kuo A."/>
            <person name="Mondo S.J."/>
            <person name="Salamov A.A."/>
            <person name="Labutti K."/>
            <person name="Zhao Z."/>
            <person name="Chiniquy J."/>
            <person name="Barry K."/>
            <person name="Brewer H.M."/>
            <person name="Purvine S.O."/>
            <person name="Wright A.T."/>
            <person name="Boxma B."/>
            <person name="Van Alen T."/>
            <person name="Hackstein J.H."/>
            <person name="Baker S.E."/>
            <person name="Grigoriev I.V."/>
            <person name="O'Malley M.A."/>
        </authorList>
    </citation>
    <scope>NUCLEOTIDE SEQUENCE [LARGE SCALE GENOMIC DNA]</scope>
    <source>
        <strain evidence="9">finn</strain>
    </source>
</reference>
<comment type="similarity">
    <text evidence="3">Belongs to the BRX1 family.</text>
</comment>
<evidence type="ECO:0000256" key="2">
    <source>
        <dbReference type="ARBA" id="ARBA00004604"/>
    </source>
</evidence>
<evidence type="ECO:0000313" key="8">
    <source>
        <dbReference type="EMBL" id="ORX43781.1"/>
    </source>
</evidence>
<comment type="function">
    <text evidence="1">Required for biogenesis of the 60S ribosomal subunit.</text>
</comment>
<dbReference type="GO" id="GO:0000027">
    <property type="term" value="P:ribosomal large subunit assembly"/>
    <property type="evidence" value="ECO:0007669"/>
    <property type="project" value="EnsemblFungi"/>
</dbReference>
<feature type="region of interest" description="Disordered" evidence="6">
    <location>
        <begin position="1"/>
        <end position="26"/>
    </location>
</feature>
<organism evidence="8 9">
    <name type="scientific">Piromyces finnis</name>
    <dbReference type="NCBI Taxonomy" id="1754191"/>
    <lineage>
        <taxon>Eukaryota</taxon>
        <taxon>Fungi</taxon>
        <taxon>Fungi incertae sedis</taxon>
        <taxon>Chytridiomycota</taxon>
        <taxon>Chytridiomycota incertae sedis</taxon>
        <taxon>Neocallimastigomycetes</taxon>
        <taxon>Neocallimastigales</taxon>
        <taxon>Neocallimastigaceae</taxon>
        <taxon>Piromyces</taxon>
    </lineage>
</organism>
<reference evidence="8 9" key="2">
    <citation type="submission" date="2016-08" db="EMBL/GenBank/DDBJ databases">
        <title>Pervasive Adenine N6-methylation of Active Genes in Fungi.</title>
        <authorList>
            <consortium name="DOE Joint Genome Institute"/>
            <person name="Mondo S.J."/>
            <person name="Dannebaum R.O."/>
            <person name="Kuo R.C."/>
            <person name="Labutti K."/>
            <person name="Haridas S."/>
            <person name="Kuo A."/>
            <person name="Salamov A."/>
            <person name="Ahrendt S.R."/>
            <person name="Lipzen A."/>
            <person name="Sullivan W."/>
            <person name="Andreopoulos W.B."/>
            <person name="Clum A."/>
            <person name="Lindquist E."/>
            <person name="Daum C."/>
            <person name="Ramamoorthy G.K."/>
            <person name="Gryganskyi A."/>
            <person name="Culley D."/>
            <person name="Magnuson J.K."/>
            <person name="James T.Y."/>
            <person name="O'Malley M.A."/>
            <person name="Stajich J.E."/>
            <person name="Spatafora J.W."/>
            <person name="Visel A."/>
            <person name="Grigoriev I.V."/>
        </authorList>
    </citation>
    <scope>NUCLEOTIDE SEQUENCE [LARGE SCALE GENOMIC DNA]</scope>
    <source>
        <strain evidence="9">finn</strain>
    </source>
</reference>
<dbReference type="GO" id="GO:0005730">
    <property type="term" value="C:nucleolus"/>
    <property type="evidence" value="ECO:0007669"/>
    <property type="project" value="UniProtKB-SubCell"/>
</dbReference>
<accession>A0A1Y1UZ77</accession>
<feature type="compositionally biased region" description="Acidic residues" evidence="6">
    <location>
        <begin position="17"/>
        <end position="26"/>
    </location>
</feature>
<dbReference type="InterPro" id="IPR026532">
    <property type="entry name" value="BRX1"/>
</dbReference>
<comment type="subcellular location">
    <subcellularLocation>
        <location evidence="2">Nucleus</location>
        <location evidence="2">Nucleolus</location>
    </subcellularLocation>
</comment>
<dbReference type="SMART" id="SM00879">
    <property type="entry name" value="Brix"/>
    <property type="match status" value="1"/>
</dbReference>
<feature type="compositionally biased region" description="Basic and acidic residues" evidence="6">
    <location>
        <begin position="54"/>
        <end position="71"/>
    </location>
</feature>
<dbReference type="InterPro" id="IPR007109">
    <property type="entry name" value="Brix"/>
</dbReference>
<keyword evidence="5" id="KW-0539">Nucleus</keyword>
<evidence type="ECO:0000259" key="7">
    <source>
        <dbReference type="PROSITE" id="PS50833"/>
    </source>
</evidence>
<dbReference type="AlphaFoldDB" id="A0A1Y1UZ77"/>
<dbReference type="GO" id="GO:0030687">
    <property type="term" value="C:preribosome, large subunit precursor"/>
    <property type="evidence" value="ECO:0007669"/>
    <property type="project" value="EnsemblFungi"/>
</dbReference>
<name>A0A1Y1UZ77_9FUNG</name>
<dbReference type="SUPFAM" id="SSF52954">
    <property type="entry name" value="Class II aaRS ABD-related"/>
    <property type="match status" value="1"/>
</dbReference>
<proteinExistence type="inferred from homology"/>
<evidence type="ECO:0000256" key="4">
    <source>
        <dbReference type="ARBA" id="ARBA00022517"/>
    </source>
</evidence>
<feature type="region of interest" description="Disordered" evidence="6">
    <location>
        <begin position="39"/>
        <end position="71"/>
    </location>
</feature>
<dbReference type="EMBL" id="MCFH01000050">
    <property type="protein sequence ID" value="ORX43781.1"/>
    <property type="molecule type" value="Genomic_DNA"/>
</dbReference>
<sequence>MGKRREVIASSKQSIDMEYDDSSSDEETSYLGKKALLSMAQQNSNEDEMEVEVDETKDKKVETKEKDNQPKEFKNRQRIMLLCSRGITARHRHLMSDLQALLPHAKKDSKLDSKSRLYILNELADINNCNNCIYFEGRKHTDLYMWLSKTPNGPSIKFHVTNIHTMSELHLTGNCLKGSRPIVSFDKTFDSTPHYKLIKEVLLHNFSTPTTSRRIKPFVDHVITFSIADGRIWFRNYQIVEKDDGTKKEKEMSLVEIGPRFVLQVMRIFDGSFCGSTLYKNGDFVSPNAIRRFQKQEMSMKYNTRVNKNLEHVKRLEEANNLPSDPLDEVFQ</sequence>
<evidence type="ECO:0000256" key="6">
    <source>
        <dbReference type="SAM" id="MobiDB-lite"/>
    </source>
</evidence>
<evidence type="ECO:0000256" key="1">
    <source>
        <dbReference type="ARBA" id="ARBA00003439"/>
    </source>
</evidence>
<dbReference type="GO" id="GO:0000464">
    <property type="term" value="P:endonucleolytic cleavage in ITS1 upstream of 5.8S rRNA from tricistronic rRNA transcript (SSU-rRNA, 5.8S rRNA, LSU-rRNA)"/>
    <property type="evidence" value="ECO:0007669"/>
    <property type="project" value="EnsemblFungi"/>
</dbReference>
<dbReference type="GO" id="GO:0042134">
    <property type="term" value="F:rRNA primary transcript binding"/>
    <property type="evidence" value="ECO:0007669"/>
    <property type="project" value="EnsemblFungi"/>
</dbReference>
<dbReference type="Proteomes" id="UP000193719">
    <property type="component" value="Unassembled WGS sequence"/>
</dbReference>
<keyword evidence="4" id="KW-0690">Ribosome biogenesis</keyword>